<accession>A0A183MYZ9</accession>
<name>A0A183MYZ9_9TREM</name>
<feature type="compositionally biased region" description="Polar residues" evidence="1">
    <location>
        <begin position="23"/>
        <end position="44"/>
    </location>
</feature>
<protein>
    <submittedName>
        <fullName evidence="2">Uncharacterized protein</fullName>
    </submittedName>
</protein>
<dbReference type="Proteomes" id="UP000277204">
    <property type="component" value="Unassembled WGS sequence"/>
</dbReference>
<gene>
    <name evidence="2" type="ORF">SMRZ_LOCUS21274</name>
</gene>
<reference evidence="2 3" key="1">
    <citation type="submission" date="2018-11" db="EMBL/GenBank/DDBJ databases">
        <authorList>
            <consortium name="Pathogen Informatics"/>
        </authorList>
    </citation>
    <scope>NUCLEOTIDE SEQUENCE [LARGE SCALE GENOMIC DNA]</scope>
    <source>
        <strain evidence="2 3">Zambia</strain>
    </source>
</reference>
<organism evidence="2 3">
    <name type="scientific">Schistosoma margrebowiei</name>
    <dbReference type="NCBI Taxonomy" id="48269"/>
    <lineage>
        <taxon>Eukaryota</taxon>
        <taxon>Metazoa</taxon>
        <taxon>Spiralia</taxon>
        <taxon>Lophotrochozoa</taxon>
        <taxon>Platyhelminthes</taxon>
        <taxon>Trematoda</taxon>
        <taxon>Digenea</taxon>
        <taxon>Strigeidida</taxon>
        <taxon>Schistosomatoidea</taxon>
        <taxon>Schistosomatidae</taxon>
        <taxon>Schistosoma</taxon>
    </lineage>
</organism>
<evidence type="ECO:0000313" key="2">
    <source>
        <dbReference type="EMBL" id="VDP38911.1"/>
    </source>
</evidence>
<sequence>MCQCHALTLCTHKSGIFERDKSSIQPTSSGDNKICQTPNTSTPFHSYPSTLSSSSTQIMKHQTSSLVCSDTSCSPDILSHRNRSSLVLDPQTYHSTDEQVSIMEIFCLVS</sequence>
<evidence type="ECO:0000313" key="3">
    <source>
        <dbReference type="Proteomes" id="UP000277204"/>
    </source>
</evidence>
<proteinExistence type="predicted"/>
<evidence type="ECO:0000256" key="1">
    <source>
        <dbReference type="SAM" id="MobiDB-lite"/>
    </source>
</evidence>
<dbReference type="EMBL" id="UZAI01018640">
    <property type="protein sequence ID" value="VDP38911.1"/>
    <property type="molecule type" value="Genomic_DNA"/>
</dbReference>
<feature type="region of interest" description="Disordered" evidence="1">
    <location>
        <begin position="21"/>
        <end position="47"/>
    </location>
</feature>
<keyword evidence="3" id="KW-1185">Reference proteome</keyword>
<dbReference type="AlphaFoldDB" id="A0A183MYZ9"/>